<dbReference type="Pfam" id="PF10502">
    <property type="entry name" value="Peptidase_S26"/>
    <property type="match status" value="1"/>
</dbReference>
<comment type="catalytic activity">
    <reaction evidence="1 7">
        <text>Cleavage of hydrophobic, N-terminal signal or leader sequences from secreted and periplasmic proteins.</text>
        <dbReference type="EC" id="3.4.21.89"/>
    </reaction>
</comment>
<dbReference type="PRINTS" id="PR00727">
    <property type="entry name" value="LEADERPTASE"/>
</dbReference>
<dbReference type="EMBL" id="JACRSQ010000036">
    <property type="protein sequence ID" value="MBC8544923.1"/>
    <property type="molecule type" value="Genomic_DNA"/>
</dbReference>
<dbReference type="RefSeq" id="WP_177719606.1">
    <property type="nucleotide sequence ID" value="NZ_JACRSQ010000036.1"/>
</dbReference>
<evidence type="ECO:0000256" key="6">
    <source>
        <dbReference type="PIRSR" id="PIRSR600223-1"/>
    </source>
</evidence>
<dbReference type="InterPro" id="IPR036286">
    <property type="entry name" value="LexA/Signal_pep-like_sf"/>
</dbReference>
<protein>
    <recommendedName>
        <fullName evidence="4 7">Signal peptidase I</fullName>
        <ecNumber evidence="4 7">3.4.21.89</ecNumber>
    </recommendedName>
</protein>
<comment type="caution">
    <text evidence="10">The sequence shown here is derived from an EMBL/GenBank/DDBJ whole genome shotgun (WGS) entry which is preliminary data.</text>
</comment>
<feature type="active site" evidence="6">
    <location>
        <position position="129"/>
    </location>
</feature>
<accession>A0A926I2W7</accession>
<dbReference type="InterPro" id="IPR019533">
    <property type="entry name" value="Peptidase_S26"/>
</dbReference>
<keyword evidence="5 7" id="KW-0378">Hydrolase</keyword>
<evidence type="ECO:0000256" key="3">
    <source>
        <dbReference type="ARBA" id="ARBA00009370"/>
    </source>
</evidence>
<dbReference type="EC" id="3.4.21.89" evidence="4 7"/>
<feature type="region of interest" description="Disordered" evidence="8">
    <location>
        <begin position="1"/>
        <end position="33"/>
    </location>
</feature>
<feature type="region of interest" description="Disordered" evidence="8">
    <location>
        <begin position="57"/>
        <end position="87"/>
    </location>
</feature>
<dbReference type="GO" id="GO:0005886">
    <property type="term" value="C:plasma membrane"/>
    <property type="evidence" value="ECO:0007669"/>
    <property type="project" value="UniProtKB-SubCell"/>
</dbReference>
<evidence type="ECO:0000256" key="5">
    <source>
        <dbReference type="ARBA" id="ARBA00022801"/>
    </source>
</evidence>
<gene>
    <name evidence="10" type="primary">lepB</name>
    <name evidence="10" type="ORF">H8730_15365</name>
</gene>
<dbReference type="NCBIfam" id="TIGR02227">
    <property type="entry name" value="sigpep_I_bact"/>
    <property type="match status" value="1"/>
</dbReference>
<dbReference type="InterPro" id="IPR019758">
    <property type="entry name" value="Pept_S26A_signal_pept_1_CS"/>
</dbReference>
<dbReference type="InterPro" id="IPR000223">
    <property type="entry name" value="Pept_S26A_signal_pept_1"/>
</dbReference>
<evidence type="ECO:0000259" key="9">
    <source>
        <dbReference type="Pfam" id="PF10502"/>
    </source>
</evidence>
<dbReference type="GO" id="GO:0009003">
    <property type="term" value="F:signal peptidase activity"/>
    <property type="evidence" value="ECO:0007669"/>
    <property type="project" value="UniProtKB-EC"/>
</dbReference>
<feature type="active site" evidence="6">
    <location>
        <position position="174"/>
    </location>
</feature>
<feature type="compositionally biased region" description="Basic and acidic residues" evidence="8">
    <location>
        <begin position="58"/>
        <end position="74"/>
    </location>
</feature>
<dbReference type="GO" id="GO:0006465">
    <property type="term" value="P:signal peptide processing"/>
    <property type="evidence" value="ECO:0007669"/>
    <property type="project" value="InterPro"/>
</dbReference>
<evidence type="ECO:0000256" key="2">
    <source>
        <dbReference type="ARBA" id="ARBA00004401"/>
    </source>
</evidence>
<dbReference type="PANTHER" id="PTHR43390">
    <property type="entry name" value="SIGNAL PEPTIDASE I"/>
    <property type="match status" value="1"/>
</dbReference>
<dbReference type="PANTHER" id="PTHR43390:SF1">
    <property type="entry name" value="CHLOROPLAST PROCESSING PEPTIDASE"/>
    <property type="match status" value="1"/>
</dbReference>
<sequence length="270" mass="30595">MENRNRDKSAETSSSRPSSKNDHHVKDDDLSTDTKNLSELMEFDFDDILMEEALLDSESPKQEADQGPEHEKTLTADADADTQRKAKNKKNRKLVRDILSWVKELAIAVLIVWFILSFVAQNNKVIGSSMQPTVYENDMVIVNKFIYRFKDPARGDIIIFPFVEANGEEVHLIKRIIGLPGDTVDIGDDGNVYINGSIYKEDYILVKTTKSGDQVSYPFTVPEGEYFVLGDNRGNSKDSRYREVGTIARSEIIGKASFRIWPLNEIGLLR</sequence>
<keyword evidence="7" id="KW-1133">Transmembrane helix</keyword>
<reference evidence="10" key="1">
    <citation type="submission" date="2020-08" db="EMBL/GenBank/DDBJ databases">
        <title>Genome public.</title>
        <authorList>
            <person name="Liu C."/>
            <person name="Sun Q."/>
        </authorList>
    </citation>
    <scope>NUCLEOTIDE SEQUENCE</scope>
    <source>
        <strain evidence="10">NSJ-32</strain>
    </source>
</reference>
<feature type="compositionally biased region" description="Basic and acidic residues" evidence="8">
    <location>
        <begin position="19"/>
        <end position="29"/>
    </location>
</feature>
<dbReference type="SUPFAM" id="SSF51306">
    <property type="entry name" value="LexA/Signal peptidase"/>
    <property type="match status" value="1"/>
</dbReference>
<dbReference type="Proteomes" id="UP000657006">
    <property type="component" value="Unassembled WGS sequence"/>
</dbReference>
<dbReference type="GO" id="GO:0004252">
    <property type="term" value="F:serine-type endopeptidase activity"/>
    <property type="evidence" value="ECO:0007669"/>
    <property type="project" value="InterPro"/>
</dbReference>
<keyword evidence="7" id="KW-0645">Protease</keyword>
<evidence type="ECO:0000313" key="11">
    <source>
        <dbReference type="Proteomes" id="UP000657006"/>
    </source>
</evidence>
<dbReference type="PROSITE" id="PS00760">
    <property type="entry name" value="SPASE_I_2"/>
    <property type="match status" value="1"/>
</dbReference>
<keyword evidence="11" id="KW-1185">Reference proteome</keyword>
<proteinExistence type="inferred from homology"/>
<evidence type="ECO:0000313" key="10">
    <source>
        <dbReference type="EMBL" id="MBC8544923.1"/>
    </source>
</evidence>
<keyword evidence="7" id="KW-0812">Transmembrane</keyword>
<dbReference type="Gene3D" id="2.10.109.10">
    <property type="entry name" value="Umud Fragment, subunit A"/>
    <property type="match status" value="1"/>
</dbReference>
<feature type="domain" description="Peptidase S26" evidence="9">
    <location>
        <begin position="99"/>
        <end position="261"/>
    </location>
</feature>
<comment type="subcellular location">
    <subcellularLocation>
        <location evidence="2">Cell membrane</location>
        <topology evidence="2">Single-pass type II membrane protein</topology>
    </subcellularLocation>
    <subcellularLocation>
        <location evidence="7">Membrane</location>
        <topology evidence="7">Single-pass type II membrane protein</topology>
    </subcellularLocation>
</comment>
<evidence type="ECO:0000256" key="8">
    <source>
        <dbReference type="SAM" id="MobiDB-lite"/>
    </source>
</evidence>
<name>A0A926I2W7_9FIRM</name>
<dbReference type="CDD" id="cd06530">
    <property type="entry name" value="S26_SPase_I"/>
    <property type="match status" value="1"/>
</dbReference>
<organism evidence="10 11">
    <name type="scientific">Bianquea renquensis</name>
    <dbReference type="NCBI Taxonomy" id="2763661"/>
    <lineage>
        <taxon>Bacteria</taxon>
        <taxon>Bacillati</taxon>
        <taxon>Bacillota</taxon>
        <taxon>Clostridia</taxon>
        <taxon>Eubacteriales</taxon>
        <taxon>Bianqueaceae</taxon>
        <taxon>Bianquea</taxon>
    </lineage>
</organism>
<evidence type="ECO:0000256" key="1">
    <source>
        <dbReference type="ARBA" id="ARBA00000677"/>
    </source>
</evidence>
<dbReference type="AlphaFoldDB" id="A0A926I2W7"/>
<comment type="similarity">
    <text evidence="3 7">Belongs to the peptidase S26 family.</text>
</comment>
<dbReference type="InterPro" id="IPR019757">
    <property type="entry name" value="Pept_S26A_signal_pept_1_Lys-AS"/>
</dbReference>
<feature type="compositionally biased region" description="Basic and acidic residues" evidence="8">
    <location>
        <begin position="1"/>
        <end position="10"/>
    </location>
</feature>
<evidence type="ECO:0000256" key="4">
    <source>
        <dbReference type="ARBA" id="ARBA00013208"/>
    </source>
</evidence>
<keyword evidence="7" id="KW-0472">Membrane</keyword>
<dbReference type="PROSITE" id="PS00761">
    <property type="entry name" value="SPASE_I_3"/>
    <property type="match status" value="1"/>
</dbReference>
<feature type="transmembrane region" description="Helical" evidence="7">
    <location>
        <begin position="98"/>
        <end position="120"/>
    </location>
</feature>
<evidence type="ECO:0000256" key="7">
    <source>
        <dbReference type="RuleBase" id="RU362042"/>
    </source>
</evidence>